<name>A0A8T3ABL1_DENNO</name>
<reference evidence="2" key="1">
    <citation type="journal article" date="2022" name="Front. Genet.">
        <title>Chromosome-Scale Assembly of the Dendrobium nobile Genome Provides Insights Into the Molecular Mechanism of the Biosynthesis of the Medicinal Active Ingredient of Dendrobium.</title>
        <authorList>
            <person name="Xu Q."/>
            <person name="Niu S.-C."/>
            <person name="Li K.-L."/>
            <person name="Zheng P.-J."/>
            <person name="Zhang X.-J."/>
            <person name="Jia Y."/>
            <person name="Liu Y."/>
            <person name="Niu Y.-X."/>
            <person name="Yu L.-H."/>
            <person name="Chen D.-F."/>
            <person name="Zhang G.-Q."/>
        </authorList>
    </citation>
    <scope>NUCLEOTIDE SEQUENCE</scope>
    <source>
        <tissue evidence="2">Leaf</tissue>
    </source>
</reference>
<evidence type="ECO:0000256" key="1">
    <source>
        <dbReference type="SAM" id="MobiDB-lite"/>
    </source>
</evidence>
<dbReference type="Proteomes" id="UP000829196">
    <property type="component" value="Unassembled WGS sequence"/>
</dbReference>
<keyword evidence="3" id="KW-1185">Reference proteome</keyword>
<organism evidence="2 3">
    <name type="scientific">Dendrobium nobile</name>
    <name type="common">Orchid</name>
    <dbReference type="NCBI Taxonomy" id="94219"/>
    <lineage>
        <taxon>Eukaryota</taxon>
        <taxon>Viridiplantae</taxon>
        <taxon>Streptophyta</taxon>
        <taxon>Embryophyta</taxon>
        <taxon>Tracheophyta</taxon>
        <taxon>Spermatophyta</taxon>
        <taxon>Magnoliopsida</taxon>
        <taxon>Liliopsida</taxon>
        <taxon>Asparagales</taxon>
        <taxon>Orchidaceae</taxon>
        <taxon>Epidendroideae</taxon>
        <taxon>Malaxideae</taxon>
        <taxon>Dendrobiinae</taxon>
        <taxon>Dendrobium</taxon>
    </lineage>
</organism>
<proteinExistence type="predicted"/>
<evidence type="ECO:0000313" key="2">
    <source>
        <dbReference type="EMBL" id="KAI0493401.1"/>
    </source>
</evidence>
<sequence>MEMRYFEEREISEEREREKEKEESLVLEPVERFSSDAAVGKSEDLVVRTPNPVSVFKDVVF</sequence>
<protein>
    <submittedName>
        <fullName evidence="2">Uncharacterized protein</fullName>
    </submittedName>
</protein>
<comment type="caution">
    <text evidence="2">The sequence shown here is derived from an EMBL/GenBank/DDBJ whole genome shotgun (WGS) entry which is preliminary data.</text>
</comment>
<feature type="region of interest" description="Disordered" evidence="1">
    <location>
        <begin position="1"/>
        <end position="23"/>
    </location>
</feature>
<accession>A0A8T3ABL1</accession>
<dbReference type="SMR" id="A0A8T3ABL1"/>
<evidence type="ECO:0000313" key="3">
    <source>
        <dbReference type="Proteomes" id="UP000829196"/>
    </source>
</evidence>
<dbReference type="AlphaFoldDB" id="A0A8T3ABL1"/>
<gene>
    <name evidence="2" type="ORF">KFK09_023517</name>
</gene>
<dbReference type="EMBL" id="JAGYWB010000017">
    <property type="protein sequence ID" value="KAI0493401.1"/>
    <property type="molecule type" value="Genomic_DNA"/>
</dbReference>